<dbReference type="Gene3D" id="1.20.1270.70">
    <property type="entry name" value="Designed single chain three-helix bundle"/>
    <property type="match status" value="2"/>
</dbReference>
<gene>
    <name evidence="4" type="ORF">DXB31_00510</name>
</gene>
<dbReference type="Gene3D" id="3.40.50.1110">
    <property type="entry name" value="SGNH hydrolase"/>
    <property type="match status" value="1"/>
</dbReference>
<dbReference type="Pfam" id="PF13472">
    <property type="entry name" value="Lipase_GDSL_2"/>
    <property type="match status" value="1"/>
</dbReference>
<sequence>MEIEVTGKEADLLHSWDFDFNSLSMSNPYIKDKKENGIKALATNFDLDVNEKSILYGKSALFAGDSITNAVKDPKKPYYGWAGRIGTANNMDWKNAGISSATISTALSSSYPENRVVNQLIENKEKAYDYVILHGGMNDSIAMTEIGEMTNSYKLEDFDTTTFSGAMDELLYKAKELYPNAIIGYIVNYATPNSTWGGYSSNNKAYFDRAKEICEKWDIPYIDLYDGGTEVNGEYKSYSYDILEVTSGKNMYDGLSTEIHIGSKGYDIIAPYIQKWMEEISQYSNMGTDFSKGDIEVEMVEAFKEIPLTFETWLKMPQSATNSRGGVIAGNLFDAYYRDIQIINFEIGERGVPRLYWSVNDKNYDYKATGVNVCTGQWTHVAISYDRSSHKATTYINGEKVHEATIAVELRKLDQPMKIGKDSRDAYNFKGEIADLRIWSTTRTAQEIQNNFKREIDNVEGLLGSWKLDSDVNGKYLDSSKNQNHAQNYWLDGDLFAKSADGYKSIAIIPDTQTLALYAQPSFSVLTNWLKDNKEELGIELAIHVGDIVNERDSHSQWTVARNSFKALDGVIPYVFSAGNHDVEIQKIDGKWYGLRNTPLMNQYFPYSELSARPTFGGTFEEGRVDNTYSYFTINNVNFMVISLEESPRVEVLEWANKITEQNKDKKVIITTHEYLSFDGNPITNDTQDHLPFVGGSTTGEEMWDLFVKKHENITAVIAGHVGYPDLVSTKRVGENGNTVTQILCDAQFMDRDDYNHGSGKGLGMVMILSFKENSDEIKVNWYSTVREQFYREKNQYTDVMELTDKVNKEDLQMLYDECLKLNEADYTKASWDNFKAAMNKAKVILDKADATQKEVDNALTELETAVNNLVTAKPVETDKIALKIALDLANAITDKDLANVVPVVVNEFKVARDKANEVYNDASASQDEVDAAFDQLASIMQKLEFFKGDKTALKAFIDKVSDLEAAKYTEATWTPFNDALTAATRVYNDENAMQEEVNNAYNELVTAFLSLRLIPDKSLLEDLINQANGLESANYTKATFDGLTKALNEAKVVFNNPNATQVEVDNAKAELEKAMADLQTVKAPVNNGDTTVSVKTGDESLAGMFAGIALLSVAGYALLRRKED</sequence>
<dbReference type="Gene3D" id="3.60.21.10">
    <property type="match status" value="1"/>
</dbReference>
<dbReference type="PANTHER" id="PTHR43143:SF5">
    <property type="entry name" value="SECRETED PROTEIN"/>
    <property type="match status" value="1"/>
</dbReference>
<dbReference type="InterPro" id="IPR051918">
    <property type="entry name" value="STPP_CPPED1"/>
</dbReference>
<dbReference type="PANTHER" id="PTHR43143">
    <property type="entry name" value="METALLOPHOSPHOESTERASE, CALCINEURIN SUPERFAMILY"/>
    <property type="match status" value="1"/>
</dbReference>
<protein>
    <submittedName>
        <fullName evidence="4">LPXTG cell wall anchor domain-containing protein</fullName>
    </submittedName>
</protein>
<evidence type="ECO:0000313" key="4">
    <source>
        <dbReference type="EMBL" id="RGO14110.1"/>
    </source>
</evidence>
<dbReference type="AlphaFoldDB" id="A0A3E5FT76"/>
<feature type="transmembrane region" description="Helical" evidence="1">
    <location>
        <begin position="1102"/>
        <end position="1120"/>
    </location>
</feature>
<reference evidence="4 5" key="1">
    <citation type="submission" date="2018-08" db="EMBL/GenBank/DDBJ databases">
        <title>A genome reference for cultivated species of the human gut microbiota.</title>
        <authorList>
            <person name="Zou Y."/>
            <person name="Xue W."/>
            <person name="Luo G."/>
        </authorList>
    </citation>
    <scope>NUCLEOTIDE SEQUENCE [LARGE SCALE GENOMIC DNA]</scope>
    <source>
        <strain evidence="4 5">OM02-6</strain>
    </source>
</reference>
<comment type="caution">
    <text evidence="4">The sequence shown here is derived from an EMBL/GenBank/DDBJ whole genome shotgun (WGS) entry which is preliminary data.</text>
</comment>
<dbReference type="NCBIfam" id="TIGR01167">
    <property type="entry name" value="LPXTG_anchor"/>
    <property type="match status" value="1"/>
</dbReference>
<feature type="domain" description="Calcineurin-like phosphoesterase" evidence="2">
    <location>
        <begin position="506"/>
        <end position="722"/>
    </location>
</feature>
<dbReference type="Pfam" id="PF00149">
    <property type="entry name" value="Metallophos"/>
    <property type="match status" value="1"/>
</dbReference>
<dbReference type="InterPro" id="IPR036514">
    <property type="entry name" value="SGNH_hydro_sf"/>
</dbReference>
<proteinExistence type="predicted"/>
<dbReference type="InterPro" id="IPR013830">
    <property type="entry name" value="SGNH_hydro"/>
</dbReference>
<feature type="domain" description="SGNH hydrolase-type esterase" evidence="3">
    <location>
        <begin position="62"/>
        <end position="267"/>
    </location>
</feature>
<keyword evidence="1" id="KW-0472">Membrane</keyword>
<dbReference type="Gene3D" id="1.20.1270.90">
    <property type="entry name" value="AF1782-like"/>
    <property type="match status" value="2"/>
</dbReference>
<dbReference type="Proteomes" id="UP000261087">
    <property type="component" value="Unassembled WGS sequence"/>
</dbReference>
<name>A0A3E5FT76_9FIRM</name>
<dbReference type="InterPro" id="IPR013320">
    <property type="entry name" value="ConA-like_dom_sf"/>
</dbReference>
<dbReference type="EMBL" id="QSVF01000001">
    <property type="protein sequence ID" value="RGO14110.1"/>
    <property type="molecule type" value="Genomic_DNA"/>
</dbReference>
<keyword evidence="1" id="KW-1133">Transmembrane helix</keyword>
<evidence type="ECO:0000256" key="1">
    <source>
        <dbReference type="SAM" id="Phobius"/>
    </source>
</evidence>
<dbReference type="Pfam" id="PF07554">
    <property type="entry name" value="FIVAR"/>
    <property type="match status" value="4"/>
</dbReference>
<dbReference type="SUPFAM" id="SSF49899">
    <property type="entry name" value="Concanavalin A-like lectins/glucanases"/>
    <property type="match status" value="1"/>
</dbReference>
<evidence type="ECO:0000313" key="5">
    <source>
        <dbReference type="Proteomes" id="UP000261087"/>
    </source>
</evidence>
<dbReference type="InterPro" id="IPR029052">
    <property type="entry name" value="Metallo-depent_PP-like"/>
</dbReference>
<dbReference type="InterPro" id="IPR004843">
    <property type="entry name" value="Calcineurin-like_PHP"/>
</dbReference>
<dbReference type="SUPFAM" id="SSF56300">
    <property type="entry name" value="Metallo-dependent phosphatases"/>
    <property type="match status" value="1"/>
</dbReference>
<keyword evidence="1" id="KW-0812">Transmembrane</keyword>
<dbReference type="RefSeq" id="WP_117604397.1">
    <property type="nucleotide sequence ID" value="NZ_QSVF01000001.1"/>
</dbReference>
<dbReference type="Pfam" id="PF13385">
    <property type="entry name" value="Laminin_G_3"/>
    <property type="match status" value="1"/>
</dbReference>
<dbReference type="SUPFAM" id="SSF52266">
    <property type="entry name" value="SGNH hydrolase"/>
    <property type="match status" value="1"/>
</dbReference>
<dbReference type="GO" id="GO:0016787">
    <property type="term" value="F:hydrolase activity"/>
    <property type="evidence" value="ECO:0007669"/>
    <property type="project" value="InterPro"/>
</dbReference>
<evidence type="ECO:0000259" key="3">
    <source>
        <dbReference type="Pfam" id="PF13472"/>
    </source>
</evidence>
<dbReference type="Gene3D" id="2.60.120.200">
    <property type="match status" value="1"/>
</dbReference>
<accession>A0A3E5FT76</accession>
<dbReference type="CDD" id="cd00229">
    <property type="entry name" value="SGNH_hydrolase"/>
    <property type="match status" value="1"/>
</dbReference>
<organism evidence="4 5">
    <name type="scientific">Thomasclavelia spiroformis</name>
    <dbReference type="NCBI Taxonomy" id="29348"/>
    <lineage>
        <taxon>Bacteria</taxon>
        <taxon>Bacillati</taxon>
        <taxon>Bacillota</taxon>
        <taxon>Erysipelotrichia</taxon>
        <taxon>Erysipelotrichales</taxon>
        <taxon>Coprobacillaceae</taxon>
        <taxon>Thomasclavelia</taxon>
    </lineage>
</organism>
<evidence type="ECO:0000259" key="2">
    <source>
        <dbReference type="Pfam" id="PF00149"/>
    </source>
</evidence>